<dbReference type="EMBL" id="SDIL01000190">
    <property type="protein sequence ID" value="RXK34790.1"/>
    <property type="molecule type" value="Genomic_DNA"/>
</dbReference>
<evidence type="ECO:0000313" key="2">
    <source>
        <dbReference type="EMBL" id="RXK34790.1"/>
    </source>
</evidence>
<keyword evidence="3" id="KW-1185">Reference proteome</keyword>
<protein>
    <submittedName>
        <fullName evidence="2">Uncharacterized protein</fullName>
    </submittedName>
</protein>
<feature type="region of interest" description="Disordered" evidence="1">
    <location>
        <begin position="142"/>
        <end position="179"/>
    </location>
</feature>
<name>A0A4V1M2W5_TREME</name>
<dbReference type="AlphaFoldDB" id="A0A4V1M2W5"/>
<reference evidence="2 3" key="1">
    <citation type="submission" date="2016-06" db="EMBL/GenBank/DDBJ databases">
        <title>Evolution of pathogenesis and genome organization in the Tremellales.</title>
        <authorList>
            <person name="Cuomo C."/>
            <person name="Litvintseva A."/>
            <person name="Heitman J."/>
            <person name="Chen Y."/>
            <person name="Sun S."/>
            <person name="Springer D."/>
            <person name="Dromer F."/>
            <person name="Young S."/>
            <person name="Zeng Q."/>
            <person name="Chapman S."/>
            <person name="Gujja S."/>
            <person name="Saif S."/>
            <person name="Birren B."/>
        </authorList>
    </citation>
    <scope>NUCLEOTIDE SEQUENCE [LARGE SCALE GENOMIC DNA]</scope>
    <source>
        <strain evidence="2 3">ATCC 28783</strain>
    </source>
</reference>
<organism evidence="2 3">
    <name type="scientific">Tremella mesenterica</name>
    <name type="common">Jelly fungus</name>
    <dbReference type="NCBI Taxonomy" id="5217"/>
    <lineage>
        <taxon>Eukaryota</taxon>
        <taxon>Fungi</taxon>
        <taxon>Dikarya</taxon>
        <taxon>Basidiomycota</taxon>
        <taxon>Agaricomycotina</taxon>
        <taxon>Tremellomycetes</taxon>
        <taxon>Tremellales</taxon>
        <taxon>Tremellaceae</taxon>
        <taxon>Tremella</taxon>
    </lineage>
</organism>
<comment type="caution">
    <text evidence="2">The sequence shown here is derived from an EMBL/GenBank/DDBJ whole genome shotgun (WGS) entry which is preliminary data.</text>
</comment>
<gene>
    <name evidence="2" type="ORF">M231_07947</name>
</gene>
<dbReference type="Proteomes" id="UP000289152">
    <property type="component" value="Unassembled WGS sequence"/>
</dbReference>
<sequence length="179" mass="19892">MNPFEKPTLPLLERPSCIPSGVFSKTHCVGSTPRPPQVHSLWGSDHAETVSELQTLAPPTFASYSHNSLLSDYHADYSNYNHTPSTYSNKLQDIQVNSVTNASGTEHSTERSPPLIIPDWDDLSRSLNVPSVLFHPSGQVTIERPVSNGSRRQPGHRKNTQSFAEEVDETHISHLIPHH</sequence>
<accession>A0A4V1M2W5</accession>
<dbReference type="InParanoid" id="A0A4V1M2W5"/>
<evidence type="ECO:0000256" key="1">
    <source>
        <dbReference type="SAM" id="MobiDB-lite"/>
    </source>
</evidence>
<evidence type="ECO:0000313" key="3">
    <source>
        <dbReference type="Proteomes" id="UP000289152"/>
    </source>
</evidence>
<proteinExistence type="predicted"/>